<comment type="caution">
    <text evidence="7">The sequence shown here is derived from an EMBL/GenBank/DDBJ whole genome shotgun (WGS) entry which is preliminary data.</text>
</comment>
<organism evidence="7 8">
    <name type="scientific">Mycobacterium colombiense</name>
    <dbReference type="NCBI Taxonomy" id="339268"/>
    <lineage>
        <taxon>Bacteria</taxon>
        <taxon>Bacillati</taxon>
        <taxon>Actinomycetota</taxon>
        <taxon>Actinomycetes</taxon>
        <taxon>Mycobacteriales</taxon>
        <taxon>Mycobacteriaceae</taxon>
        <taxon>Mycobacterium</taxon>
        <taxon>Mycobacterium avium complex (MAC)</taxon>
    </lineage>
</organism>
<dbReference type="InterPro" id="IPR012074">
    <property type="entry name" value="GAF_ANTAR"/>
</dbReference>
<accession>A0A329KBR8</accession>
<dbReference type="Pfam" id="PF03861">
    <property type="entry name" value="ANTAR"/>
    <property type="match status" value="1"/>
</dbReference>
<keyword evidence="1" id="KW-0808">Transferase</keyword>
<evidence type="ECO:0000259" key="6">
    <source>
        <dbReference type="PROSITE" id="PS50921"/>
    </source>
</evidence>
<feature type="region of interest" description="Disordered" evidence="5">
    <location>
        <begin position="1"/>
        <end position="20"/>
    </location>
</feature>
<dbReference type="RefSeq" id="WP_112709285.1">
    <property type="nucleotide sequence ID" value="NZ_QMEU01000048.1"/>
</dbReference>
<name>A0A329KBR8_9MYCO</name>
<dbReference type="SUPFAM" id="SSF52172">
    <property type="entry name" value="CheY-like"/>
    <property type="match status" value="1"/>
</dbReference>
<gene>
    <name evidence="7" type="ORF">DQP58_15960</name>
</gene>
<dbReference type="PIRSF" id="PIRSF036625">
    <property type="entry name" value="GAF_ANTAR"/>
    <property type="match status" value="1"/>
</dbReference>
<evidence type="ECO:0000256" key="5">
    <source>
        <dbReference type="SAM" id="MobiDB-lite"/>
    </source>
</evidence>
<protein>
    <recommendedName>
        <fullName evidence="6">ANTAR domain-containing protein</fullName>
    </recommendedName>
</protein>
<dbReference type="SUPFAM" id="SSF55781">
    <property type="entry name" value="GAF domain-like"/>
    <property type="match status" value="1"/>
</dbReference>
<keyword evidence="2" id="KW-0418">Kinase</keyword>
<reference evidence="7 8" key="1">
    <citation type="submission" date="2018-06" db="EMBL/GenBank/DDBJ databases">
        <title>NTM in soil in Japan.</title>
        <authorList>
            <person name="Ohya K."/>
        </authorList>
    </citation>
    <scope>NUCLEOTIDE SEQUENCE [LARGE SCALE GENOMIC DNA]</scope>
    <source>
        <strain evidence="7 8">GF76</strain>
    </source>
</reference>
<keyword evidence="4" id="KW-0804">Transcription</keyword>
<evidence type="ECO:0000256" key="4">
    <source>
        <dbReference type="ARBA" id="ARBA00023163"/>
    </source>
</evidence>
<evidence type="ECO:0000256" key="1">
    <source>
        <dbReference type="ARBA" id="ARBA00022679"/>
    </source>
</evidence>
<dbReference type="Gene3D" id="3.30.450.40">
    <property type="match status" value="1"/>
</dbReference>
<proteinExistence type="predicted"/>
<dbReference type="InterPro" id="IPR011006">
    <property type="entry name" value="CheY-like_superfamily"/>
</dbReference>
<dbReference type="SMART" id="SM00065">
    <property type="entry name" value="GAF"/>
    <property type="match status" value="1"/>
</dbReference>
<dbReference type="Gene3D" id="1.10.10.10">
    <property type="entry name" value="Winged helix-like DNA-binding domain superfamily/Winged helix DNA-binding domain"/>
    <property type="match status" value="1"/>
</dbReference>
<dbReference type="InterPro" id="IPR005561">
    <property type="entry name" value="ANTAR"/>
</dbReference>
<dbReference type="Proteomes" id="UP000250347">
    <property type="component" value="Unassembled WGS sequence"/>
</dbReference>
<dbReference type="InterPro" id="IPR036388">
    <property type="entry name" value="WH-like_DNA-bd_sf"/>
</dbReference>
<evidence type="ECO:0000313" key="8">
    <source>
        <dbReference type="Proteomes" id="UP000250347"/>
    </source>
</evidence>
<keyword evidence="3" id="KW-0805">Transcription regulation</keyword>
<dbReference type="SMART" id="SM01012">
    <property type="entry name" value="ANTAR"/>
    <property type="match status" value="1"/>
</dbReference>
<dbReference type="PROSITE" id="PS50921">
    <property type="entry name" value="ANTAR"/>
    <property type="match status" value="1"/>
</dbReference>
<dbReference type="InterPro" id="IPR003018">
    <property type="entry name" value="GAF"/>
</dbReference>
<feature type="domain" description="ANTAR" evidence="6">
    <location>
        <begin position="193"/>
        <end position="254"/>
    </location>
</feature>
<dbReference type="EMBL" id="QMEU01000048">
    <property type="protein sequence ID" value="RAU93644.1"/>
    <property type="molecule type" value="Genomic_DNA"/>
</dbReference>
<dbReference type="InterPro" id="IPR029016">
    <property type="entry name" value="GAF-like_dom_sf"/>
</dbReference>
<evidence type="ECO:0000256" key="2">
    <source>
        <dbReference type="ARBA" id="ARBA00022777"/>
    </source>
</evidence>
<sequence>MAEYEFQPGRPAPELPDLTQAQSGADADDLDASLTGLSRIVVDALTVDELLTEVAEFAVHAIPGADGAGVTMVHPSKPLLIASWAATADFIRELDRLQYDTHSEGPCISSLRTQRLCISGSIRADTRWPRFGAAAARLGVNSALSLPLVLRGEVIGVINAYAYGLDAFDERAATLGEKFAGPAAVSIHNARLLMQARRRAEQLQRALGSRSVIDQAIGIIRGRSGTSAKEAFDRLVKISQDENVKLHVIAERVVDISVRRARAHLDQS</sequence>
<dbReference type="GO" id="GO:0003723">
    <property type="term" value="F:RNA binding"/>
    <property type="evidence" value="ECO:0007669"/>
    <property type="project" value="InterPro"/>
</dbReference>
<dbReference type="AlphaFoldDB" id="A0A329KBR8"/>
<evidence type="ECO:0000256" key="3">
    <source>
        <dbReference type="ARBA" id="ARBA00023015"/>
    </source>
</evidence>
<dbReference type="GO" id="GO:0016301">
    <property type="term" value="F:kinase activity"/>
    <property type="evidence" value="ECO:0007669"/>
    <property type="project" value="UniProtKB-KW"/>
</dbReference>
<evidence type="ECO:0000313" key="7">
    <source>
        <dbReference type="EMBL" id="RAU93644.1"/>
    </source>
</evidence>
<dbReference type="Pfam" id="PF13185">
    <property type="entry name" value="GAF_2"/>
    <property type="match status" value="1"/>
</dbReference>